<feature type="domain" description="Transketolase-like pyrimidine-binding" evidence="7">
    <location>
        <begin position="337"/>
        <end position="511"/>
    </location>
</feature>
<evidence type="ECO:0000256" key="1">
    <source>
        <dbReference type="ARBA" id="ARBA00001964"/>
    </source>
</evidence>
<keyword evidence="3" id="KW-0816">Tricarboxylic acid cycle</keyword>
<dbReference type="SMART" id="SM00861">
    <property type="entry name" value="Transket_pyr"/>
    <property type="match status" value="1"/>
</dbReference>
<evidence type="ECO:0000313" key="9">
    <source>
        <dbReference type="Proteomes" id="UP000377595"/>
    </source>
</evidence>
<dbReference type="InterPro" id="IPR009014">
    <property type="entry name" value="Transketo_C/PFOR_II"/>
</dbReference>
<dbReference type="Pfam" id="PF02780">
    <property type="entry name" value="Transketolase_C"/>
    <property type="match status" value="1"/>
</dbReference>
<keyword evidence="9" id="KW-1185">Reference proteome</keyword>
<dbReference type="EC" id="2.3.1.61" evidence="2"/>
<dbReference type="Pfam" id="PF02779">
    <property type="entry name" value="Transket_pyr"/>
    <property type="match status" value="1"/>
</dbReference>
<dbReference type="Gene3D" id="3.40.50.920">
    <property type="match status" value="1"/>
</dbReference>
<dbReference type="FunFam" id="3.40.50.920:FF:000001">
    <property type="entry name" value="Pyruvate dehydrogenase E1 beta subunit"/>
    <property type="match status" value="1"/>
</dbReference>
<dbReference type="GO" id="GO:0004149">
    <property type="term" value="F:dihydrolipoyllysine-residue succinyltransferase activity"/>
    <property type="evidence" value="ECO:0007669"/>
    <property type="project" value="UniProtKB-EC"/>
</dbReference>
<dbReference type="GO" id="GO:0004591">
    <property type="term" value="F:oxoglutarate dehydrogenase (succinyl-transferring) activity"/>
    <property type="evidence" value="ECO:0007669"/>
    <property type="project" value="UniProtKB-EC"/>
</dbReference>
<keyword evidence="5" id="KW-0786">Thiamine pyrophosphate</keyword>
<dbReference type="GO" id="GO:0000287">
    <property type="term" value="F:magnesium ion binding"/>
    <property type="evidence" value="ECO:0007669"/>
    <property type="project" value="UniProtKB-ARBA"/>
</dbReference>
<evidence type="ECO:0000256" key="2">
    <source>
        <dbReference type="ARBA" id="ARBA00012945"/>
    </source>
</evidence>
<sequence length="658" mass="70587">MTGEAETRTDAVARFRTMVRIRVFEDHAARLYRDGQIPGFVHLSTGQEAVAVGVCHALRRRDVITSTHRGHGHAIAKGADIEAMFAELMGRATGTCGGMGGSMHIADPRLGIFGANGIVGAGIPIAGGAALAMKLKRERRVAVAFFGDGAVATGAFHEATNLAACLSVPLLLVCEDNGYSEFSPTGAQHPVPVAERARAYDMPAQVVDGNDVDAVHDAAMRMVSVVRSTSRPALLVARTLRRRGHYEGDPQRYRSEAFDASFRDPLEQAREALVEGGVPAADVDRWEQEERTFVDAGLARASAAPWPEPDRMVSPLAATYPERDSPVFAAPERGPRTRVSRLLKKAMADALDDDPGVFLAGIDVGLGGNVFGLTRDLAAKFPDRVIDTPISESAIIGAAVGAALDGMSPVVELMYLDFLGVCLDQLLNQAAKLRFMTGGAARVGLTVRTQYGVGRSSAAQHSQSLEALLAHIPGLVVVMPSSPEDHYGLLRSAIASPDPVVFIENRLLYEKEAFEPQSDFRVPLGKARIARQGDDVTVVSASQGVWTALQAAERAGDHDISVEVVDLRTISPWDRETVLASLAKTSRIIVYSEAVREFGISAEILAEAAESGFWSLDAPPRRLAGRFSPVPYSPPLERAWLPSADGLLDEILHICRDK</sequence>
<protein>
    <recommendedName>
        <fullName evidence="2">dihydrolipoyllysine-residue succinyltransferase</fullName>
        <ecNumber evidence="2">2.3.1.61</ecNumber>
    </recommendedName>
</protein>
<evidence type="ECO:0000259" key="7">
    <source>
        <dbReference type="SMART" id="SM00861"/>
    </source>
</evidence>
<dbReference type="PANTHER" id="PTHR43257:SF2">
    <property type="entry name" value="PYRUVATE DEHYDROGENASE E1 COMPONENT SUBUNIT BETA"/>
    <property type="match status" value="1"/>
</dbReference>
<dbReference type="Proteomes" id="UP000377595">
    <property type="component" value="Unassembled WGS sequence"/>
</dbReference>
<dbReference type="InterPro" id="IPR005475">
    <property type="entry name" value="Transketolase-like_Pyr-bd"/>
</dbReference>
<evidence type="ECO:0000313" key="8">
    <source>
        <dbReference type="EMBL" id="GES20450.1"/>
    </source>
</evidence>
<evidence type="ECO:0000256" key="3">
    <source>
        <dbReference type="ARBA" id="ARBA00022532"/>
    </source>
</evidence>
<dbReference type="EMBL" id="BLAF01000016">
    <property type="protein sequence ID" value="GES20450.1"/>
    <property type="molecule type" value="Genomic_DNA"/>
</dbReference>
<name>A0A5M3XHF1_9ACTN</name>
<dbReference type="AlphaFoldDB" id="A0A5M3XHF1"/>
<dbReference type="Gene3D" id="3.40.50.970">
    <property type="match status" value="2"/>
</dbReference>
<gene>
    <name evidence="8" type="primary">bkdA_1</name>
    <name evidence="8" type="ORF">Aple_033460</name>
</gene>
<comment type="catalytic activity">
    <reaction evidence="6">
        <text>N(6)-[(R)-lipoyl]-L-lysyl-[protein] + 2-oxoglutarate + H(+) = N(6)-[(R)-S(8)-succinyldihydrolipoyl]-L-lysyl-[protein] + CO2</text>
        <dbReference type="Rhea" id="RHEA:12188"/>
        <dbReference type="Rhea" id="RHEA-COMP:10474"/>
        <dbReference type="Rhea" id="RHEA-COMP:20092"/>
        <dbReference type="ChEBI" id="CHEBI:15378"/>
        <dbReference type="ChEBI" id="CHEBI:16526"/>
        <dbReference type="ChEBI" id="CHEBI:16810"/>
        <dbReference type="ChEBI" id="CHEBI:83099"/>
        <dbReference type="ChEBI" id="CHEBI:83120"/>
        <dbReference type="EC" id="1.2.4.2"/>
    </reaction>
</comment>
<comment type="caution">
    <text evidence="8">The sequence shown here is derived from an EMBL/GenBank/DDBJ whole genome shotgun (WGS) entry which is preliminary data.</text>
</comment>
<reference evidence="8 9" key="1">
    <citation type="submission" date="2019-10" db="EMBL/GenBank/DDBJ databases">
        <title>Whole genome shotgun sequence of Acrocarpospora pleiomorpha NBRC 16267.</title>
        <authorList>
            <person name="Ichikawa N."/>
            <person name="Kimura A."/>
            <person name="Kitahashi Y."/>
            <person name="Komaki H."/>
            <person name="Oguchi A."/>
        </authorList>
    </citation>
    <scope>NUCLEOTIDE SEQUENCE [LARGE SCALE GENOMIC DNA]</scope>
    <source>
        <strain evidence="8 9">NBRC 16267</strain>
    </source>
</reference>
<dbReference type="FunFam" id="3.40.50.970:FF:000001">
    <property type="entry name" value="Pyruvate dehydrogenase E1 beta subunit"/>
    <property type="match status" value="1"/>
</dbReference>
<dbReference type="InterPro" id="IPR029061">
    <property type="entry name" value="THDP-binding"/>
</dbReference>
<dbReference type="CDD" id="cd02000">
    <property type="entry name" value="TPP_E1_PDC_ADC_BCADC"/>
    <property type="match status" value="1"/>
</dbReference>
<dbReference type="GO" id="GO:0006099">
    <property type="term" value="P:tricarboxylic acid cycle"/>
    <property type="evidence" value="ECO:0007669"/>
    <property type="project" value="UniProtKB-KW"/>
</dbReference>
<dbReference type="Pfam" id="PF00676">
    <property type="entry name" value="E1_dh"/>
    <property type="match status" value="1"/>
</dbReference>
<evidence type="ECO:0000256" key="4">
    <source>
        <dbReference type="ARBA" id="ARBA00023002"/>
    </source>
</evidence>
<dbReference type="CDD" id="cd07036">
    <property type="entry name" value="TPP_PYR_E1-PDHc-beta_like"/>
    <property type="match status" value="1"/>
</dbReference>
<dbReference type="SUPFAM" id="SSF52518">
    <property type="entry name" value="Thiamin diphosphate-binding fold (THDP-binding)"/>
    <property type="match status" value="2"/>
</dbReference>
<keyword evidence="4" id="KW-0560">Oxidoreductase</keyword>
<dbReference type="SUPFAM" id="SSF52922">
    <property type="entry name" value="TK C-terminal domain-like"/>
    <property type="match status" value="1"/>
</dbReference>
<dbReference type="InterPro" id="IPR033248">
    <property type="entry name" value="Transketolase_C"/>
</dbReference>
<comment type="cofactor">
    <cofactor evidence="1">
        <name>thiamine diphosphate</name>
        <dbReference type="ChEBI" id="CHEBI:58937"/>
    </cofactor>
</comment>
<evidence type="ECO:0000256" key="6">
    <source>
        <dbReference type="ARBA" id="ARBA00051911"/>
    </source>
</evidence>
<accession>A0A5M3XHF1</accession>
<dbReference type="RefSeq" id="WP_344317280.1">
    <property type="nucleotide sequence ID" value="NZ_BAAAHM010000021.1"/>
</dbReference>
<proteinExistence type="predicted"/>
<dbReference type="InterPro" id="IPR001017">
    <property type="entry name" value="DH_E1"/>
</dbReference>
<evidence type="ECO:0000256" key="5">
    <source>
        <dbReference type="ARBA" id="ARBA00023052"/>
    </source>
</evidence>
<organism evidence="8 9">
    <name type="scientific">Acrocarpospora pleiomorpha</name>
    <dbReference type="NCBI Taxonomy" id="90975"/>
    <lineage>
        <taxon>Bacteria</taxon>
        <taxon>Bacillati</taxon>
        <taxon>Actinomycetota</taxon>
        <taxon>Actinomycetes</taxon>
        <taxon>Streptosporangiales</taxon>
        <taxon>Streptosporangiaceae</taxon>
        <taxon>Acrocarpospora</taxon>
    </lineage>
</organism>
<dbReference type="PANTHER" id="PTHR43257">
    <property type="entry name" value="PYRUVATE DEHYDROGENASE E1 COMPONENT BETA SUBUNIT"/>
    <property type="match status" value="1"/>
</dbReference>